<dbReference type="PROSITE" id="PS00924">
    <property type="entry name" value="ASP_GLU_RACEMASE_2"/>
    <property type="match status" value="1"/>
</dbReference>
<dbReference type="InterPro" id="IPR015942">
    <property type="entry name" value="Asp/Glu/hydantoin_racemase"/>
</dbReference>
<gene>
    <name evidence="2" type="ORF">AVCANL283_04745</name>
</gene>
<evidence type="ECO:0000256" key="1">
    <source>
        <dbReference type="ARBA" id="ARBA00023235"/>
    </source>
</evidence>
<dbReference type="InterPro" id="IPR001920">
    <property type="entry name" value="Asp/Glu_race"/>
</dbReference>
<keyword evidence="3" id="KW-1185">Reference proteome</keyword>
<dbReference type="Proteomes" id="UP000786183">
    <property type="component" value="Unassembled WGS sequence"/>
</dbReference>
<dbReference type="RefSeq" id="WP_172234178.1">
    <property type="nucleotide sequence ID" value="NZ_CP035946.1"/>
</dbReference>
<evidence type="ECO:0000313" key="2">
    <source>
        <dbReference type="EMBL" id="MBZ7987411.1"/>
    </source>
</evidence>
<comment type="caution">
    <text evidence="2">The sequence shown here is derived from an EMBL/GenBank/DDBJ whole genome shotgun (WGS) entry which is preliminary data.</text>
</comment>
<evidence type="ECO:0000313" key="3">
    <source>
        <dbReference type="Proteomes" id="UP000786183"/>
    </source>
</evidence>
<proteinExistence type="predicted"/>
<dbReference type="Gene3D" id="3.40.50.1860">
    <property type="match status" value="2"/>
</dbReference>
<dbReference type="Pfam" id="PF01177">
    <property type="entry name" value="Asp_Glu_race"/>
    <property type="match status" value="1"/>
</dbReference>
<dbReference type="InterPro" id="IPR033134">
    <property type="entry name" value="Asp/Glu_racemase_AS_2"/>
</dbReference>
<sequence length="232" mass="26606">MSFAIFDSGIGGFSVLFEIIKNNLKNEIFYYADNKNMPFGNKNKTELIKICQDSLDFLNKKEFDFIIIACNTACTIKDELKSKIPLIFISDYTIKAIKKLNNSSLILCTQATLNSGLYQKACFDANINANIIAPVEFASLVEEANKQKAYELMPKYFVKKDYENILFACTHYPFLHKEFAKYFPQANLIDPAKLLVKDLKEKINSAKELKIDFLSSANSIKEQFLRMQNEHN</sequence>
<reference evidence="2 3" key="1">
    <citation type="submission" date="2020-07" db="EMBL/GenBank/DDBJ databases">
        <title>Transfer of Campylobacter canadensis to the novel genus Avispirillum gen. nov., that also includes two novel species recovered from migratory waterfowl: Avispirillum anseris sp. nov. and Avispirillum brantae sp. nov.</title>
        <authorList>
            <person name="Miller W.G."/>
            <person name="Chapman M.H."/>
            <person name="Yee E."/>
            <person name="Inglis G.D."/>
        </authorList>
    </citation>
    <scope>NUCLEOTIDE SEQUENCE [LARGE SCALE GENOMIC DNA]</scope>
    <source>
        <strain evidence="2 3">L283</strain>
    </source>
</reference>
<dbReference type="PANTHER" id="PTHR21198">
    <property type="entry name" value="GLUTAMATE RACEMASE"/>
    <property type="match status" value="1"/>
</dbReference>
<name>A0ABS7WSR6_9BACT</name>
<dbReference type="PANTHER" id="PTHR21198:SF3">
    <property type="entry name" value="GLUTAMATE RACEMASE"/>
    <property type="match status" value="1"/>
</dbReference>
<organism evidence="2 3">
    <name type="scientific">Campylobacter canadensis</name>
    <dbReference type="NCBI Taxonomy" id="449520"/>
    <lineage>
        <taxon>Bacteria</taxon>
        <taxon>Pseudomonadati</taxon>
        <taxon>Campylobacterota</taxon>
        <taxon>Epsilonproteobacteria</taxon>
        <taxon>Campylobacterales</taxon>
        <taxon>Campylobacteraceae</taxon>
        <taxon>Campylobacter</taxon>
    </lineage>
</organism>
<protein>
    <submittedName>
        <fullName evidence="2">Aspartate/glutamate racemase family protein</fullName>
    </submittedName>
</protein>
<dbReference type="EMBL" id="JACGBB010000008">
    <property type="protein sequence ID" value="MBZ7987411.1"/>
    <property type="molecule type" value="Genomic_DNA"/>
</dbReference>
<keyword evidence="1" id="KW-0413">Isomerase</keyword>
<accession>A0ABS7WSR6</accession>
<dbReference type="SUPFAM" id="SSF53681">
    <property type="entry name" value="Aspartate/glutamate racemase"/>
    <property type="match status" value="2"/>
</dbReference>